<accession>A0ABT5AL07</accession>
<keyword evidence="3" id="KW-1185">Reference proteome</keyword>
<evidence type="ECO:0000259" key="1">
    <source>
        <dbReference type="Pfam" id="PF16289"/>
    </source>
</evidence>
<proteinExistence type="predicted"/>
<dbReference type="EMBL" id="JAQMUC010000100">
    <property type="protein sequence ID" value="MDB9537970.1"/>
    <property type="molecule type" value="Genomic_DNA"/>
</dbReference>
<sequence>MLILYIETNFLMGVAKGRDLDAEKLLRNLSPLISLAIPAICYVEAINTYKIDKQNQLKFQAEMEKQINEAMRDKMSVHADLFKVSLERASIENLLLLNDVQDKLSEVIELLTENSEIINFDNNIIKDISDKIFIETETLLIKNDLMDNLILQCIVSHANQHPNNQKVFISVNTKDFGKKEVQEILNSAKIKYFSNTKNFLGWLESQLS</sequence>
<evidence type="ECO:0000313" key="3">
    <source>
        <dbReference type="Proteomes" id="UP001211249"/>
    </source>
</evidence>
<dbReference type="RefSeq" id="WP_271797579.1">
    <property type="nucleotide sequence ID" value="NZ_JAQMUC010000100.1"/>
</dbReference>
<organism evidence="2 3">
    <name type="scientific">Dolichospermum planctonicum CS-1226</name>
    <dbReference type="NCBI Taxonomy" id="3021751"/>
    <lineage>
        <taxon>Bacteria</taxon>
        <taxon>Bacillati</taxon>
        <taxon>Cyanobacteriota</taxon>
        <taxon>Cyanophyceae</taxon>
        <taxon>Nostocales</taxon>
        <taxon>Aphanizomenonaceae</taxon>
        <taxon>Dolichospermum</taxon>
        <taxon>Dolichospermum planctonicum</taxon>
    </lineage>
</organism>
<dbReference type="Proteomes" id="UP001211249">
    <property type="component" value="Unassembled WGS sequence"/>
</dbReference>
<dbReference type="Pfam" id="PF16289">
    <property type="entry name" value="PIN_12"/>
    <property type="match status" value="1"/>
</dbReference>
<name>A0ABT5AL07_9CYAN</name>
<comment type="caution">
    <text evidence="2">The sequence shown here is derived from an EMBL/GenBank/DDBJ whole genome shotgun (WGS) entry which is preliminary data.</text>
</comment>
<gene>
    <name evidence="2" type="ORF">PN451_19390</name>
</gene>
<feature type="domain" description="DUF4935" evidence="1">
    <location>
        <begin position="4"/>
        <end position="176"/>
    </location>
</feature>
<reference evidence="2 3" key="1">
    <citation type="submission" date="2023-01" db="EMBL/GenBank/DDBJ databases">
        <title>Genomes from the Australian National Cyanobacteria Reference Collection.</title>
        <authorList>
            <person name="Willis A."/>
            <person name="Lee E.M.F."/>
        </authorList>
    </citation>
    <scope>NUCLEOTIDE SEQUENCE [LARGE SCALE GENOMIC DNA]</scope>
    <source>
        <strain evidence="2 3">CS-1226</strain>
    </source>
</reference>
<evidence type="ECO:0000313" key="2">
    <source>
        <dbReference type="EMBL" id="MDB9537970.1"/>
    </source>
</evidence>
<dbReference type="InterPro" id="IPR032557">
    <property type="entry name" value="DUF4935"/>
</dbReference>
<protein>
    <recommendedName>
        <fullName evidence="1">DUF4935 domain-containing protein</fullName>
    </recommendedName>
</protein>